<dbReference type="SUPFAM" id="SSF55486">
    <property type="entry name" value="Metalloproteases ('zincins'), catalytic domain"/>
    <property type="match status" value="1"/>
</dbReference>
<keyword evidence="6" id="KW-0482">Metalloprotease</keyword>
<gene>
    <name evidence="10" type="ORF">NWE73_02625</name>
</gene>
<dbReference type="InterPro" id="IPR042089">
    <property type="entry name" value="Peptidase_M13_dom_2"/>
</dbReference>
<dbReference type="CDD" id="cd08662">
    <property type="entry name" value="M13"/>
    <property type="match status" value="1"/>
</dbReference>
<feature type="signal peptide" evidence="7">
    <location>
        <begin position="1"/>
        <end position="28"/>
    </location>
</feature>
<organism evidence="10 11">
    <name type="scientific">Bdellovibrio svalbardensis</name>
    <dbReference type="NCBI Taxonomy" id="2972972"/>
    <lineage>
        <taxon>Bacteria</taxon>
        <taxon>Pseudomonadati</taxon>
        <taxon>Bdellovibrionota</taxon>
        <taxon>Bdellovibrionia</taxon>
        <taxon>Bdellovibrionales</taxon>
        <taxon>Pseudobdellovibrionaceae</taxon>
        <taxon>Bdellovibrio</taxon>
    </lineage>
</organism>
<evidence type="ECO:0000259" key="9">
    <source>
        <dbReference type="Pfam" id="PF05649"/>
    </source>
</evidence>
<dbReference type="PRINTS" id="PR00786">
    <property type="entry name" value="NEPRILYSIN"/>
</dbReference>
<feature type="domain" description="Peptidase M13 C-terminal" evidence="8">
    <location>
        <begin position="477"/>
        <end position="664"/>
    </location>
</feature>
<feature type="domain" description="Peptidase M13 N-terminal" evidence="9">
    <location>
        <begin position="47"/>
        <end position="415"/>
    </location>
</feature>
<dbReference type="Pfam" id="PF05649">
    <property type="entry name" value="Peptidase_M13_N"/>
    <property type="match status" value="1"/>
</dbReference>
<protein>
    <submittedName>
        <fullName evidence="10">M13 family metallopeptidase</fullName>
    </submittedName>
</protein>
<comment type="cofactor">
    <cofactor evidence="1">
        <name>Zn(2+)</name>
        <dbReference type="ChEBI" id="CHEBI:29105"/>
    </cofactor>
</comment>
<evidence type="ECO:0000256" key="5">
    <source>
        <dbReference type="ARBA" id="ARBA00022833"/>
    </source>
</evidence>
<keyword evidence="11" id="KW-1185">Reference proteome</keyword>
<evidence type="ECO:0000313" key="10">
    <source>
        <dbReference type="EMBL" id="MDG0815239.1"/>
    </source>
</evidence>
<dbReference type="PROSITE" id="PS51885">
    <property type="entry name" value="NEPRILYSIN"/>
    <property type="match status" value="1"/>
</dbReference>
<dbReference type="Pfam" id="PF01431">
    <property type="entry name" value="Peptidase_M13"/>
    <property type="match status" value="1"/>
</dbReference>
<keyword evidence="5" id="KW-0862">Zinc</keyword>
<dbReference type="InterPro" id="IPR000718">
    <property type="entry name" value="Peptidase_M13"/>
</dbReference>
<dbReference type="InterPro" id="IPR024079">
    <property type="entry name" value="MetalloPept_cat_dom_sf"/>
</dbReference>
<dbReference type="RefSeq" id="WP_277576715.1">
    <property type="nucleotide sequence ID" value="NZ_JANRMI010000001.1"/>
</dbReference>
<comment type="caution">
    <text evidence="10">The sequence shown here is derived from an EMBL/GenBank/DDBJ whole genome shotgun (WGS) entry which is preliminary data.</text>
</comment>
<evidence type="ECO:0000256" key="2">
    <source>
        <dbReference type="ARBA" id="ARBA00022670"/>
    </source>
</evidence>
<dbReference type="InterPro" id="IPR018497">
    <property type="entry name" value="Peptidase_M13_C"/>
</dbReference>
<dbReference type="InterPro" id="IPR008753">
    <property type="entry name" value="Peptidase_M13_N"/>
</dbReference>
<evidence type="ECO:0000256" key="3">
    <source>
        <dbReference type="ARBA" id="ARBA00022723"/>
    </source>
</evidence>
<evidence type="ECO:0000256" key="1">
    <source>
        <dbReference type="ARBA" id="ARBA00001947"/>
    </source>
</evidence>
<proteinExistence type="predicted"/>
<name>A0ABT6DH44_9BACT</name>
<feature type="chain" id="PRO_5047177190" evidence="7">
    <location>
        <begin position="29"/>
        <end position="668"/>
    </location>
</feature>
<evidence type="ECO:0000259" key="8">
    <source>
        <dbReference type="Pfam" id="PF01431"/>
    </source>
</evidence>
<dbReference type="EMBL" id="JANRMI010000001">
    <property type="protein sequence ID" value="MDG0815239.1"/>
    <property type="molecule type" value="Genomic_DNA"/>
</dbReference>
<sequence>MNHSLNRVALSALLASVCLFSATGYAKAPSSEIPEKREFPLSTTTNPCEDFHKYVCSEAEASFKLRPDRSHHLFAFSDSRERLLEIKKKFMAELPQKKGLSERSEQMRDMYMSCMDPKARANSEKAEVKKFQKDLKDIETTEELVTYVNTHASKGLFGPFVWMGNTPDLDNPKKLNIIIGGSLMNLPDHKYYEDAKLMADYKKLLTSFFKAIDPKVKAADAEKRATDLVELEKDFIKVFPVAAVRRQRWSERFLSTQEDTIKKYPNLKFEILFKKTPKDALVSQPIAETATFLNEELPKRPLAVWKDYLLVKNLSDQMDDAYPKFFQQNFDFEKKYFGGPDTRSVRAERCTDMVTEYFMKELDAALVDQVFPNFDEKKVQDVAESIRASILEGLKNNKWLSSEGKKGAIAKIKVARLQLVKPHSDKEWDFMPIRKYTKTDLMVNKHLYREAAHSKMMKELQEPANQDAWGMGPLTVNAYYSENENKFVLPIGILQYPFYNKDGSLIENLGAVGAVVGHELGHSIDDNGAKYDSEGRLKQWMTQKDVFDFAARQKKLVDQFNKAEHDGRLTLGENTADLVGMTFAYNAAFPEGKGSVDDKKKFFVAYGRLWCSVTRPDFEKLMRKTDPHASGAARINEQVKQQPAFAEVFQCKAGDKMTLPENERVQIW</sequence>
<keyword evidence="3" id="KW-0479">Metal-binding</keyword>
<dbReference type="Proteomes" id="UP001152321">
    <property type="component" value="Unassembled WGS sequence"/>
</dbReference>
<evidence type="ECO:0000313" key="11">
    <source>
        <dbReference type="Proteomes" id="UP001152321"/>
    </source>
</evidence>
<keyword evidence="7" id="KW-0732">Signal</keyword>
<evidence type="ECO:0000256" key="6">
    <source>
        <dbReference type="ARBA" id="ARBA00023049"/>
    </source>
</evidence>
<dbReference type="PANTHER" id="PTHR11733">
    <property type="entry name" value="ZINC METALLOPROTEASE FAMILY M13 NEPRILYSIN-RELATED"/>
    <property type="match status" value="1"/>
</dbReference>
<accession>A0ABT6DH44</accession>
<dbReference type="Gene3D" id="1.10.1380.10">
    <property type="entry name" value="Neutral endopeptidase , domain2"/>
    <property type="match status" value="1"/>
</dbReference>
<keyword evidence="4" id="KW-0378">Hydrolase</keyword>
<reference evidence="10" key="1">
    <citation type="submission" date="2022-08" db="EMBL/GenBank/DDBJ databases">
        <title>Novel Bdellovibrio Species Isolated from Svalbard: Designation Bdellovibrio svalbardensis.</title>
        <authorList>
            <person name="Mitchell R.J."/>
            <person name="Choi S.Y."/>
        </authorList>
    </citation>
    <scope>NUCLEOTIDE SEQUENCE</scope>
    <source>
        <strain evidence="10">PAP01</strain>
    </source>
</reference>
<dbReference type="Gene3D" id="3.40.390.10">
    <property type="entry name" value="Collagenase (Catalytic Domain)"/>
    <property type="match status" value="1"/>
</dbReference>
<keyword evidence="2" id="KW-0645">Protease</keyword>
<dbReference type="PANTHER" id="PTHR11733:SF208">
    <property type="entry name" value="PEPTIDASE M13 C-TERMINAL DOMAIN-CONTAINING PROTEIN"/>
    <property type="match status" value="1"/>
</dbReference>
<evidence type="ECO:0000256" key="7">
    <source>
        <dbReference type="SAM" id="SignalP"/>
    </source>
</evidence>
<evidence type="ECO:0000256" key="4">
    <source>
        <dbReference type="ARBA" id="ARBA00022801"/>
    </source>
</evidence>